<protein>
    <recommendedName>
        <fullName evidence="5">DUF5666 domain-containing protein</fullName>
    </recommendedName>
</protein>
<keyword evidence="4" id="KW-1185">Reference proteome</keyword>
<feature type="chain" id="PRO_5038905965" description="DUF5666 domain-containing protein" evidence="2">
    <location>
        <begin position="19"/>
        <end position="151"/>
    </location>
</feature>
<reference evidence="3 4" key="2">
    <citation type="submission" date="2020-03" db="EMBL/GenBank/DDBJ databases">
        <authorList>
            <person name="Ichikawa N."/>
            <person name="Kimura A."/>
            <person name="Kitahashi Y."/>
            <person name="Uohara A."/>
        </authorList>
    </citation>
    <scope>NUCLEOTIDE SEQUENCE [LARGE SCALE GENOMIC DNA]</scope>
    <source>
        <strain evidence="3 4">NBRC 108639</strain>
    </source>
</reference>
<dbReference type="Proteomes" id="UP000482800">
    <property type="component" value="Unassembled WGS sequence"/>
</dbReference>
<evidence type="ECO:0000313" key="3">
    <source>
        <dbReference type="EMBL" id="GFJ80874.1"/>
    </source>
</evidence>
<feature type="region of interest" description="Disordered" evidence="1">
    <location>
        <begin position="114"/>
        <end position="151"/>
    </location>
</feature>
<name>A0A6V8KAT4_9ACTN</name>
<feature type="compositionally biased region" description="Low complexity" evidence="1">
    <location>
        <begin position="124"/>
        <end position="143"/>
    </location>
</feature>
<dbReference type="EMBL" id="BLPF01000002">
    <property type="protein sequence ID" value="GFJ80874.1"/>
    <property type="molecule type" value="Genomic_DNA"/>
</dbReference>
<proteinExistence type="predicted"/>
<keyword evidence="2" id="KW-0732">Signal</keyword>
<evidence type="ECO:0000256" key="1">
    <source>
        <dbReference type="SAM" id="MobiDB-lite"/>
    </source>
</evidence>
<feature type="signal peptide" evidence="2">
    <location>
        <begin position="1"/>
        <end position="18"/>
    </location>
</feature>
<evidence type="ECO:0000256" key="2">
    <source>
        <dbReference type="SAM" id="SignalP"/>
    </source>
</evidence>
<comment type="caution">
    <text evidence="3">The sequence shown here is derived from an EMBL/GenBank/DDBJ whole genome shotgun (WGS) entry which is preliminary data.</text>
</comment>
<accession>A0A6V8KAT4</accession>
<reference evidence="3 4" key="1">
    <citation type="submission" date="2020-03" db="EMBL/GenBank/DDBJ databases">
        <title>Whole genome shotgun sequence of Phytohabitans houttuyneae NBRC 108639.</title>
        <authorList>
            <person name="Komaki H."/>
            <person name="Tamura T."/>
        </authorList>
    </citation>
    <scope>NUCLEOTIDE SEQUENCE [LARGE SCALE GENOMIC DNA]</scope>
    <source>
        <strain evidence="3 4">NBRC 108639</strain>
    </source>
</reference>
<gene>
    <name evidence="3" type="ORF">Phou_050540</name>
</gene>
<dbReference type="AlphaFoldDB" id="A0A6V8KAT4"/>
<sequence>MVPLLAAGLAVPQSAALAAPRAATPAGAAATAIHRVTLVTGDVVTVRTLAGGEQTAEVDRPDNATGGVRIQKNGGDLFVLPDEALPLLSGDKLDRRLFNVTDLIEMGYDDAKAAAVPSSPGTCPAARVRPARSPRGAASWSGRWPASGAPR</sequence>
<organism evidence="3 4">
    <name type="scientific">Phytohabitans houttuyneae</name>
    <dbReference type="NCBI Taxonomy" id="1076126"/>
    <lineage>
        <taxon>Bacteria</taxon>
        <taxon>Bacillati</taxon>
        <taxon>Actinomycetota</taxon>
        <taxon>Actinomycetes</taxon>
        <taxon>Micromonosporales</taxon>
        <taxon>Micromonosporaceae</taxon>
    </lineage>
</organism>
<evidence type="ECO:0008006" key="5">
    <source>
        <dbReference type="Google" id="ProtNLM"/>
    </source>
</evidence>
<evidence type="ECO:0000313" key="4">
    <source>
        <dbReference type="Proteomes" id="UP000482800"/>
    </source>
</evidence>